<proteinExistence type="predicted"/>
<keyword evidence="1" id="KW-0809">Transit peptide</keyword>
<accession>A0A6N7W484</accession>
<dbReference type="EMBL" id="VULO01000005">
    <property type="protein sequence ID" value="MSS84115.1"/>
    <property type="molecule type" value="Genomic_DNA"/>
</dbReference>
<evidence type="ECO:0000313" key="4">
    <source>
        <dbReference type="Proteomes" id="UP000470875"/>
    </source>
</evidence>
<gene>
    <name evidence="3" type="ORF">FYJ24_04905</name>
</gene>
<comment type="caution">
    <text evidence="3">The sequence shown here is derived from an EMBL/GenBank/DDBJ whole genome shotgun (WGS) entry which is preliminary data.</text>
</comment>
<feature type="region of interest" description="Disordered" evidence="2">
    <location>
        <begin position="312"/>
        <end position="332"/>
    </location>
</feature>
<dbReference type="PANTHER" id="PTHR22602:SF0">
    <property type="entry name" value="TRANSFERASE CAF17, MITOCHONDRIAL-RELATED"/>
    <property type="match status" value="1"/>
</dbReference>
<evidence type="ECO:0000313" key="3">
    <source>
        <dbReference type="EMBL" id="MSS84115.1"/>
    </source>
</evidence>
<dbReference type="InterPro" id="IPR027266">
    <property type="entry name" value="TrmE/GcvT-like"/>
</dbReference>
<dbReference type="GO" id="GO:0016226">
    <property type="term" value="P:iron-sulfur cluster assembly"/>
    <property type="evidence" value="ECO:0007669"/>
    <property type="project" value="TreeGrafter"/>
</dbReference>
<dbReference type="SUPFAM" id="SSF103025">
    <property type="entry name" value="Folate-binding domain"/>
    <property type="match status" value="1"/>
</dbReference>
<feature type="compositionally biased region" description="Basic and acidic residues" evidence="2">
    <location>
        <begin position="312"/>
        <end position="321"/>
    </location>
</feature>
<sequence length="332" mass="36215">MTEYPEGLHYGDPFKEQELYEAGTGLHPIHGYGVVTVSGPDRLSWLTTLSTKVVATDTELLLLDANGRIEHAAGVVDDGETTWLLTTGDPASLTEFLESMKFMLRVEVADRTGDFDAYSTVAESAVTPGATIVWNDPWPGEGARYFQGTHPGADLNRRVYLVPAGEEFAPKRPRVGELAAEATRIAAWRPLMRSDVDPRAMPAELDWIRSAVDLEKGCYKGQESIARIVNLGKPPRRFTFLQLDGSTESIPAPGDAIELDGRQVGIITSPARHYEMGPIALGLLKRNLDPAAALRTGDIAIAQELIVPVEGRSDHSPKERPGAGLRVLRRPE</sequence>
<dbReference type="PANTHER" id="PTHR22602">
    <property type="entry name" value="TRANSFERASE CAF17, MITOCHONDRIAL-RELATED"/>
    <property type="match status" value="1"/>
</dbReference>
<protein>
    <submittedName>
        <fullName evidence="3">Folate-binding protein</fullName>
    </submittedName>
</protein>
<dbReference type="NCBIfam" id="TIGR03317">
    <property type="entry name" value="ygfZ_signature"/>
    <property type="match status" value="1"/>
</dbReference>
<dbReference type="InterPro" id="IPR017703">
    <property type="entry name" value="YgfZ/GCV_T_CS"/>
</dbReference>
<keyword evidence="4" id="KW-1185">Reference proteome</keyword>
<dbReference type="Proteomes" id="UP000470875">
    <property type="component" value="Unassembled WGS sequence"/>
</dbReference>
<name>A0A6N7W484_9ACTO</name>
<dbReference type="InterPro" id="IPR045179">
    <property type="entry name" value="YgfZ/GcvT"/>
</dbReference>
<dbReference type="RefSeq" id="WP_154544177.1">
    <property type="nucleotide sequence ID" value="NZ_VULO01000005.1"/>
</dbReference>
<dbReference type="Gene3D" id="3.30.1360.120">
    <property type="entry name" value="Probable tRNA modification gtpase trme, domain 1"/>
    <property type="match status" value="2"/>
</dbReference>
<reference evidence="3 4" key="1">
    <citation type="submission" date="2019-08" db="EMBL/GenBank/DDBJ databases">
        <title>In-depth cultivation of the pig gut microbiome towards novel bacterial diversity and tailored functional studies.</title>
        <authorList>
            <person name="Wylensek D."/>
            <person name="Hitch T.C.A."/>
            <person name="Clavel T."/>
        </authorList>
    </citation>
    <scope>NUCLEOTIDE SEQUENCE [LARGE SCALE GENOMIC DNA]</scope>
    <source>
        <strain evidence="3 4">WB03_NA08</strain>
    </source>
</reference>
<organism evidence="3 4">
    <name type="scientific">Scrofimicrobium canadense</name>
    <dbReference type="NCBI Taxonomy" id="2652290"/>
    <lineage>
        <taxon>Bacteria</taxon>
        <taxon>Bacillati</taxon>
        <taxon>Actinomycetota</taxon>
        <taxon>Actinomycetes</taxon>
        <taxon>Actinomycetales</taxon>
        <taxon>Actinomycetaceae</taxon>
        <taxon>Scrofimicrobium</taxon>
    </lineage>
</organism>
<evidence type="ECO:0000256" key="2">
    <source>
        <dbReference type="SAM" id="MobiDB-lite"/>
    </source>
</evidence>
<evidence type="ECO:0000256" key="1">
    <source>
        <dbReference type="ARBA" id="ARBA00022946"/>
    </source>
</evidence>
<dbReference type="AlphaFoldDB" id="A0A6N7W484"/>